<keyword evidence="5 7" id="KW-0472">Membrane</keyword>
<evidence type="ECO:0000256" key="4">
    <source>
        <dbReference type="ARBA" id="ARBA00022989"/>
    </source>
</evidence>
<evidence type="ECO:0000256" key="6">
    <source>
        <dbReference type="SAM" id="MobiDB-lite"/>
    </source>
</evidence>
<comment type="similarity">
    <text evidence="2">Belongs to the TMCO4 family.</text>
</comment>
<dbReference type="Pfam" id="PF05277">
    <property type="entry name" value="DUF726"/>
    <property type="match status" value="1"/>
</dbReference>
<name>A0AAE1TS46_9EUCA</name>
<proteinExistence type="inferred from homology"/>
<evidence type="ECO:0000256" key="2">
    <source>
        <dbReference type="ARBA" id="ARBA00009824"/>
    </source>
</evidence>
<comment type="caution">
    <text evidence="8">The sequence shown here is derived from an EMBL/GenBank/DDBJ whole genome shotgun (WGS) entry which is preliminary data.</text>
</comment>
<comment type="subcellular location">
    <subcellularLocation>
        <location evidence="1">Membrane</location>
        <topology evidence="1">Multi-pass membrane protein</topology>
    </subcellularLocation>
</comment>
<dbReference type="AlphaFoldDB" id="A0AAE1TS46"/>
<accession>A0AAE1TS46</accession>
<dbReference type="PANTHER" id="PTHR17920:SF3">
    <property type="entry name" value="TRANSMEMBRANE AND COILED-COIL DOMAIN-CONTAINING PROTEIN 4"/>
    <property type="match status" value="1"/>
</dbReference>
<feature type="compositionally biased region" description="Low complexity" evidence="6">
    <location>
        <begin position="537"/>
        <end position="555"/>
    </location>
</feature>
<dbReference type="InterPro" id="IPR029058">
    <property type="entry name" value="AB_hydrolase_fold"/>
</dbReference>
<reference evidence="8" key="1">
    <citation type="submission" date="2023-11" db="EMBL/GenBank/DDBJ databases">
        <title>Genome assemblies of two species of porcelain crab, Petrolisthes cinctipes and Petrolisthes manimaculis (Anomura: Porcellanidae).</title>
        <authorList>
            <person name="Angst P."/>
        </authorList>
    </citation>
    <scope>NUCLEOTIDE SEQUENCE</scope>
    <source>
        <strain evidence="8">PB745_02</strain>
        <tissue evidence="8">Gill</tissue>
    </source>
</reference>
<dbReference type="SUPFAM" id="SSF53474">
    <property type="entry name" value="alpha/beta-Hydrolases"/>
    <property type="match status" value="1"/>
</dbReference>
<evidence type="ECO:0000313" key="9">
    <source>
        <dbReference type="Proteomes" id="UP001292094"/>
    </source>
</evidence>
<evidence type="ECO:0000256" key="3">
    <source>
        <dbReference type="ARBA" id="ARBA00022692"/>
    </source>
</evidence>
<gene>
    <name evidence="8" type="ORF">Pmani_031312</name>
</gene>
<protein>
    <recommendedName>
        <fullName evidence="10">Transmembrane and coiled-coil domain-containing protein 4</fullName>
    </recommendedName>
</protein>
<organism evidence="8 9">
    <name type="scientific">Petrolisthes manimaculis</name>
    <dbReference type="NCBI Taxonomy" id="1843537"/>
    <lineage>
        <taxon>Eukaryota</taxon>
        <taxon>Metazoa</taxon>
        <taxon>Ecdysozoa</taxon>
        <taxon>Arthropoda</taxon>
        <taxon>Crustacea</taxon>
        <taxon>Multicrustacea</taxon>
        <taxon>Malacostraca</taxon>
        <taxon>Eumalacostraca</taxon>
        <taxon>Eucarida</taxon>
        <taxon>Decapoda</taxon>
        <taxon>Pleocyemata</taxon>
        <taxon>Anomura</taxon>
        <taxon>Galatheoidea</taxon>
        <taxon>Porcellanidae</taxon>
        <taxon>Petrolisthes</taxon>
    </lineage>
</organism>
<dbReference type="PANTHER" id="PTHR17920">
    <property type="entry name" value="TRANSMEMBRANE AND COILED-COIL DOMAIN-CONTAINING PROTEIN 4 TMCO4"/>
    <property type="match status" value="1"/>
</dbReference>
<evidence type="ECO:0008006" key="10">
    <source>
        <dbReference type="Google" id="ProtNLM"/>
    </source>
</evidence>
<dbReference type="GO" id="GO:0016020">
    <property type="term" value="C:membrane"/>
    <property type="evidence" value="ECO:0007669"/>
    <property type="project" value="UniProtKB-SubCell"/>
</dbReference>
<feature type="transmembrane region" description="Helical" evidence="7">
    <location>
        <begin position="263"/>
        <end position="286"/>
    </location>
</feature>
<feature type="compositionally biased region" description="Polar residues" evidence="6">
    <location>
        <begin position="508"/>
        <end position="520"/>
    </location>
</feature>
<evidence type="ECO:0000313" key="8">
    <source>
        <dbReference type="EMBL" id="KAK4296178.1"/>
    </source>
</evidence>
<keyword evidence="3 7" id="KW-0812">Transmembrane</keyword>
<sequence>MEMTIRGEVEPSPGSSYVSILKEEPPLVRSRLPVVQDLVMFAVQGGCYDARVRVLITHVTCLLQVSTDLLEVYEESVLEYLVVEDDRPPLTEEEEREQEKKLKYKKLKRYTAIGLATIGGGAVLGLTGGLAAPFIGAGLGSIIGAGGVAALSSTAGVAVVGSMFGAAGAGLTGYKMQKRIGEVEEFAFDYLTEGSHLHITIAISGWLTKEGTEEFSLPWRLLYHSPEQYCLRYESQYLLELGQAMDYLIQFALSMAVQETLKYTILAGIISAITWPASLLTLASIIDNPWGVCCRRSAQVGKQLASVLMSGEHGHRPVTLIGFSLGARVIYYCLQELSRHQGSAGIIQDAIMLGAPVPGYTKEWQKFRKVVSGRIINGYCQGDWLLRFLYRSSSGSMQIAGLMPVKWNDRRMFNFDLSDIVTGHMDYAKKMDMILRLLGIRTQDPIIKQGFRVKKSASDYYAGFRSAENKLNASSLRACASDSNLLCGRNAPLARSLSSDELLISRTSSFLDPPQTTGTEEPTKHKTLSIYNFNNKKSVSQKSVGSPSPSSRAGSDQQLDSAGSLDEKEFKEQTSSSRSYFGDLFSRKQSTSTKDHQAQAQEKFRRRTVSSSNLFPPRSGKSGRGELHRSNSQGHSKQSFFQIFSKKQEPIDED</sequence>
<feature type="region of interest" description="Disordered" evidence="6">
    <location>
        <begin position="508"/>
        <end position="654"/>
    </location>
</feature>
<dbReference type="EMBL" id="JAWZYT010003910">
    <property type="protein sequence ID" value="KAK4296178.1"/>
    <property type="molecule type" value="Genomic_DNA"/>
</dbReference>
<keyword evidence="9" id="KW-1185">Reference proteome</keyword>
<evidence type="ECO:0000256" key="7">
    <source>
        <dbReference type="SAM" id="Phobius"/>
    </source>
</evidence>
<feature type="transmembrane region" description="Helical" evidence="7">
    <location>
        <begin position="142"/>
        <end position="169"/>
    </location>
</feature>
<feature type="transmembrane region" description="Helical" evidence="7">
    <location>
        <begin position="110"/>
        <end position="136"/>
    </location>
</feature>
<feature type="compositionally biased region" description="Polar residues" evidence="6">
    <location>
        <begin position="630"/>
        <end position="642"/>
    </location>
</feature>
<dbReference type="InterPro" id="IPR007941">
    <property type="entry name" value="DUF726"/>
</dbReference>
<evidence type="ECO:0000256" key="5">
    <source>
        <dbReference type="ARBA" id="ARBA00023136"/>
    </source>
</evidence>
<keyword evidence="4 7" id="KW-1133">Transmembrane helix</keyword>
<evidence type="ECO:0000256" key="1">
    <source>
        <dbReference type="ARBA" id="ARBA00004141"/>
    </source>
</evidence>
<dbReference type="Proteomes" id="UP001292094">
    <property type="component" value="Unassembled WGS sequence"/>
</dbReference>